<gene>
    <name evidence="3" type="ORF">OIN60_15660</name>
</gene>
<evidence type="ECO:0000313" key="3">
    <source>
        <dbReference type="EMBL" id="MDP4098195.1"/>
    </source>
</evidence>
<dbReference type="InterPro" id="IPR007837">
    <property type="entry name" value="DinB"/>
</dbReference>
<name>A0ABT9FU99_9BACL</name>
<dbReference type="RefSeq" id="WP_305755814.1">
    <property type="nucleotide sequence ID" value="NZ_JAPCKK010000018.1"/>
</dbReference>
<dbReference type="PANTHER" id="PTHR37302">
    <property type="entry name" value="SLR1116 PROTEIN"/>
    <property type="match status" value="1"/>
</dbReference>
<proteinExistence type="inferred from homology"/>
<dbReference type="PANTHER" id="PTHR37302:SF3">
    <property type="entry name" value="DAMAGE-INDUCIBLE PROTEIN DINB"/>
    <property type="match status" value="1"/>
</dbReference>
<protein>
    <submittedName>
        <fullName evidence="3">DinB family protein</fullName>
    </submittedName>
</protein>
<comment type="caution">
    <text evidence="3">The sequence shown here is derived from an EMBL/GenBank/DDBJ whole genome shotgun (WGS) entry which is preliminary data.</text>
</comment>
<dbReference type="InterPro" id="IPR034660">
    <property type="entry name" value="DinB/YfiT-like"/>
</dbReference>
<sequence length="156" mass="17459">MQTIRNMFAHMDWANHRLFEAMRAAPVDEASKTATLFLHTLQAENIWLTRLRGESSEGLELWADHADLAACAALIEANSGGFRTWLDALPEDQLDTPMAYRSQAGAPFEMSARDIAIHICLHGQYHRGQINAALRADGFEPAPVDYFLYALLDEKA</sequence>
<dbReference type="Proteomes" id="UP001241848">
    <property type="component" value="Unassembled WGS sequence"/>
</dbReference>
<dbReference type="SUPFAM" id="SSF109854">
    <property type="entry name" value="DinB/YfiT-like putative metalloenzymes"/>
    <property type="match status" value="1"/>
</dbReference>
<evidence type="ECO:0000256" key="1">
    <source>
        <dbReference type="ARBA" id="ARBA00008635"/>
    </source>
</evidence>
<keyword evidence="2" id="KW-0479">Metal-binding</keyword>
<keyword evidence="4" id="KW-1185">Reference proteome</keyword>
<dbReference type="EMBL" id="JAPCKK010000018">
    <property type="protein sequence ID" value="MDP4098195.1"/>
    <property type="molecule type" value="Genomic_DNA"/>
</dbReference>
<dbReference type="Gene3D" id="1.20.120.450">
    <property type="entry name" value="dinb family like domain"/>
    <property type="match status" value="1"/>
</dbReference>
<evidence type="ECO:0000256" key="2">
    <source>
        <dbReference type="ARBA" id="ARBA00022723"/>
    </source>
</evidence>
<dbReference type="Pfam" id="PF05163">
    <property type="entry name" value="DinB"/>
    <property type="match status" value="1"/>
</dbReference>
<accession>A0ABT9FU99</accession>
<organism evidence="3 4">
    <name type="scientific">Paenibacillus zeirhizosphaerae</name>
    <dbReference type="NCBI Taxonomy" id="2987519"/>
    <lineage>
        <taxon>Bacteria</taxon>
        <taxon>Bacillati</taxon>
        <taxon>Bacillota</taxon>
        <taxon>Bacilli</taxon>
        <taxon>Bacillales</taxon>
        <taxon>Paenibacillaceae</taxon>
        <taxon>Paenibacillus</taxon>
    </lineage>
</organism>
<evidence type="ECO:0000313" key="4">
    <source>
        <dbReference type="Proteomes" id="UP001241848"/>
    </source>
</evidence>
<reference evidence="3 4" key="1">
    <citation type="submission" date="2022-10" db="EMBL/GenBank/DDBJ databases">
        <title>Paenibacillus description and whole genome data of maize root bacterial community.</title>
        <authorList>
            <person name="Marton D."/>
            <person name="Farkas M."/>
            <person name="Cserhati M."/>
        </authorList>
    </citation>
    <scope>NUCLEOTIDE SEQUENCE [LARGE SCALE GENOMIC DNA]</scope>
    <source>
        <strain evidence="3 4">P96</strain>
    </source>
</reference>
<comment type="similarity">
    <text evidence="1">Belongs to the DinB family.</text>
</comment>